<dbReference type="CDD" id="cd06257">
    <property type="entry name" value="DnaJ"/>
    <property type="match status" value="1"/>
</dbReference>
<dbReference type="InterPro" id="IPR001202">
    <property type="entry name" value="WW_dom"/>
</dbReference>
<feature type="compositionally biased region" description="Low complexity" evidence="1">
    <location>
        <begin position="236"/>
        <end position="263"/>
    </location>
</feature>
<accession>A0A813BTX4</accession>
<dbReference type="Gene3D" id="2.20.70.10">
    <property type="match status" value="1"/>
</dbReference>
<proteinExistence type="predicted"/>
<reference evidence="3" key="1">
    <citation type="submission" date="2021-02" db="EMBL/GenBank/DDBJ databases">
        <authorList>
            <person name="Dougan E. K."/>
            <person name="Rhodes N."/>
            <person name="Thang M."/>
            <person name="Chan C."/>
        </authorList>
    </citation>
    <scope>NUCLEOTIDE SEQUENCE</scope>
</reference>
<dbReference type="SMART" id="SM00456">
    <property type="entry name" value="WW"/>
    <property type="match status" value="1"/>
</dbReference>
<dbReference type="SUPFAM" id="SSF51045">
    <property type="entry name" value="WW domain"/>
    <property type="match status" value="1"/>
</dbReference>
<dbReference type="Pfam" id="PF00397">
    <property type="entry name" value="WW"/>
    <property type="match status" value="1"/>
</dbReference>
<feature type="compositionally biased region" description="Basic and acidic residues" evidence="1">
    <location>
        <begin position="187"/>
        <end position="208"/>
    </location>
</feature>
<feature type="domain" description="WW" evidence="2">
    <location>
        <begin position="137"/>
        <end position="170"/>
    </location>
</feature>
<feature type="compositionally biased region" description="Basic and acidic residues" evidence="1">
    <location>
        <begin position="102"/>
        <end position="135"/>
    </location>
</feature>
<protein>
    <submittedName>
        <fullName evidence="3">SACS protein</fullName>
    </submittedName>
</protein>
<name>A0A813BTX4_9DINO</name>
<comment type="caution">
    <text evidence="3">The sequence shown here is derived from an EMBL/GenBank/DDBJ whole genome shotgun (WGS) entry which is preliminary data.</text>
</comment>
<dbReference type="PROSITE" id="PS50020">
    <property type="entry name" value="WW_DOMAIN_2"/>
    <property type="match status" value="1"/>
</dbReference>
<dbReference type="AlphaFoldDB" id="A0A813BTX4"/>
<gene>
    <name evidence="3" type="primary">SACS</name>
    <name evidence="3" type="ORF">SNEC2469_LOCUS31299</name>
</gene>
<organism evidence="3 4">
    <name type="scientific">Symbiodinium necroappetens</name>
    <dbReference type="NCBI Taxonomy" id="1628268"/>
    <lineage>
        <taxon>Eukaryota</taxon>
        <taxon>Sar</taxon>
        <taxon>Alveolata</taxon>
        <taxon>Dinophyceae</taxon>
        <taxon>Suessiales</taxon>
        <taxon>Symbiodiniaceae</taxon>
        <taxon>Symbiodinium</taxon>
    </lineage>
</organism>
<evidence type="ECO:0000313" key="3">
    <source>
        <dbReference type="EMBL" id="CAE7914611.1"/>
    </source>
</evidence>
<dbReference type="InterPro" id="IPR036869">
    <property type="entry name" value="J_dom_sf"/>
</dbReference>
<evidence type="ECO:0000313" key="4">
    <source>
        <dbReference type="Proteomes" id="UP000601435"/>
    </source>
</evidence>
<dbReference type="CDD" id="cd00201">
    <property type="entry name" value="WW"/>
    <property type="match status" value="1"/>
</dbReference>
<evidence type="ECO:0000259" key="2">
    <source>
        <dbReference type="PROSITE" id="PS50020"/>
    </source>
</evidence>
<sequence length="352" mass="39345">MGRVGQFEPKRQPTVSLVPASSFSTGATPAGQDAAPGRAAPGETPYVPAGMPGIPSNSGPSGSGPKVSLQQERAKQEAFLHHQEAQLHREEAQRQQQQEAQRQQEEAERNRRERYEEQQRNPGHSDRPKEQKDAEPQQPPTDWVRYKTPDGQVYYHNERTNHTAWSLPPGATSREPVAAGQQGSQQAKEDEPWADLRKQQEEETRKQQQEWQQWYQQYTQWYSQQGAAGAAGAGAAGAESGKQSKSGGQKQQKGSQSSEQAGSYVPPRGPAPPKLDAGFEDHAVYQIKSSVLKEMESMVNQGLEVAKRKKALRCLQLRWHPDKNPDKLEVANSIFQFIEETKPWFLHDPNAQ</sequence>
<keyword evidence="4" id="KW-1185">Reference proteome</keyword>
<dbReference type="EMBL" id="CAJNJA010075308">
    <property type="protein sequence ID" value="CAE7914611.1"/>
    <property type="molecule type" value="Genomic_DNA"/>
</dbReference>
<feature type="compositionally biased region" description="Low complexity" evidence="1">
    <location>
        <begin position="52"/>
        <end position="65"/>
    </location>
</feature>
<dbReference type="Gene3D" id="1.10.287.110">
    <property type="entry name" value="DnaJ domain"/>
    <property type="match status" value="1"/>
</dbReference>
<dbReference type="InterPro" id="IPR001623">
    <property type="entry name" value="DnaJ_domain"/>
</dbReference>
<dbReference type="OrthoDB" id="444145at2759"/>
<feature type="region of interest" description="Disordered" evidence="1">
    <location>
        <begin position="225"/>
        <end position="279"/>
    </location>
</feature>
<feature type="region of interest" description="Disordered" evidence="1">
    <location>
        <begin position="1"/>
        <end position="210"/>
    </location>
</feature>
<dbReference type="Proteomes" id="UP000601435">
    <property type="component" value="Unassembled WGS sequence"/>
</dbReference>
<dbReference type="InterPro" id="IPR036020">
    <property type="entry name" value="WW_dom_sf"/>
</dbReference>
<feature type="compositionally biased region" description="Polar residues" evidence="1">
    <location>
        <begin position="13"/>
        <end position="27"/>
    </location>
</feature>
<evidence type="ECO:0000256" key="1">
    <source>
        <dbReference type="SAM" id="MobiDB-lite"/>
    </source>
</evidence>
<feature type="compositionally biased region" description="Basic and acidic residues" evidence="1">
    <location>
        <begin position="72"/>
        <end position="93"/>
    </location>
</feature>
<dbReference type="SUPFAM" id="SSF46565">
    <property type="entry name" value="Chaperone J-domain"/>
    <property type="match status" value="1"/>
</dbReference>